<gene>
    <name evidence="1" type="ORF">NUW54_g11</name>
</gene>
<keyword evidence="2" id="KW-1185">Reference proteome</keyword>
<evidence type="ECO:0000313" key="1">
    <source>
        <dbReference type="EMBL" id="KAJ3019700.1"/>
    </source>
</evidence>
<evidence type="ECO:0000313" key="2">
    <source>
        <dbReference type="Proteomes" id="UP001144978"/>
    </source>
</evidence>
<dbReference type="EMBL" id="JANSHE010000002">
    <property type="protein sequence ID" value="KAJ3019700.1"/>
    <property type="molecule type" value="Genomic_DNA"/>
</dbReference>
<name>A0ACC1QD61_9APHY</name>
<comment type="caution">
    <text evidence="1">The sequence shown here is derived from an EMBL/GenBank/DDBJ whole genome shotgun (WGS) entry which is preliminary data.</text>
</comment>
<organism evidence="1 2">
    <name type="scientific">Trametes sanguinea</name>
    <dbReference type="NCBI Taxonomy" id="158606"/>
    <lineage>
        <taxon>Eukaryota</taxon>
        <taxon>Fungi</taxon>
        <taxon>Dikarya</taxon>
        <taxon>Basidiomycota</taxon>
        <taxon>Agaricomycotina</taxon>
        <taxon>Agaricomycetes</taxon>
        <taxon>Polyporales</taxon>
        <taxon>Polyporaceae</taxon>
        <taxon>Trametes</taxon>
    </lineage>
</organism>
<dbReference type="Proteomes" id="UP001144978">
    <property type="component" value="Unassembled WGS sequence"/>
</dbReference>
<protein>
    <submittedName>
        <fullName evidence="1">Uncharacterized protein</fullName>
    </submittedName>
</protein>
<accession>A0ACC1QD61</accession>
<reference evidence="1" key="1">
    <citation type="submission" date="2022-08" db="EMBL/GenBank/DDBJ databases">
        <title>Genome Sequence of Pycnoporus sanguineus.</title>
        <authorList>
            <person name="Buettner E."/>
        </authorList>
    </citation>
    <scope>NUCLEOTIDE SEQUENCE</scope>
    <source>
        <strain evidence="1">CG-C14</strain>
    </source>
</reference>
<proteinExistence type="predicted"/>
<sequence length="365" mass="40154">MPDPEQDLLDNSGISSATKDQYCIPIADLKAARANSKGWNVPSPDSPLKLLHSVPQLIMFMHGPYLATSQAIALRITICAAPTLTKPASAVLLCGNGTMRRICKGHSMAARSSTVSPSDALSLDILLISTFIDHHGHAGRMALNTEGPSAQLGFRYGLFNNKQANWGWNSLWSTHLLVWRSACNEFDEDPNSYLIKLRHGHFKMNHKGLPSFLYAGHDGPLEHHPKYLFQGTLLMQAYRYIWTSPNSASKEPGMGGSGCGSISRVNSINSIGPANIVYVMCLLHHVLLSEATWKEQDPKVFNGARFFKKIIKFFSVNSCAKPVLAYFQSCVYGEVNSEDEDNKGKDEFEAAIQTLGEQHETSPSS</sequence>